<evidence type="ECO:0000256" key="1">
    <source>
        <dbReference type="ARBA" id="ARBA00004141"/>
    </source>
</evidence>
<proteinExistence type="inferred from homology"/>
<evidence type="ECO:0000259" key="7">
    <source>
        <dbReference type="Pfam" id="PF00892"/>
    </source>
</evidence>
<evidence type="ECO:0000256" key="3">
    <source>
        <dbReference type="ARBA" id="ARBA00022692"/>
    </source>
</evidence>
<dbReference type="Pfam" id="PF00892">
    <property type="entry name" value="EamA"/>
    <property type="match status" value="2"/>
</dbReference>
<feature type="transmembrane region" description="Helical" evidence="6">
    <location>
        <begin position="189"/>
        <end position="207"/>
    </location>
</feature>
<keyword evidence="5 6" id="KW-0472">Membrane</keyword>
<gene>
    <name evidence="8" type="ORF">CEW87_08725</name>
</gene>
<feature type="transmembrane region" description="Helical" evidence="6">
    <location>
        <begin position="39"/>
        <end position="59"/>
    </location>
</feature>
<organism evidence="8 9">
    <name type="scientific">Parazoarcus communis</name>
    <dbReference type="NCBI Taxonomy" id="41977"/>
    <lineage>
        <taxon>Bacteria</taxon>
        <taxon>Pseudomonadati</taxon>
        <taxon>Pseudomonadota</taxon>
        <taxon>Betaproteobacteria</taxon>
        <taxon>Rhodocyclales</taxon>
        <taxon>Zoogloeaceae</taxon>
        <taxon>Parazoarcus</taxon>
    </lineage>
</organism>
<feature type="transmembrane region" description="Helical" evidence="6">
    <location>
        <begin position="102"/>
        <end position="119"/>
    </location>
</feature>
<feature type="transmembrane region" description="Helical" evidence="6">
    <location>
        <begin position="155"/>
        <end position="177"/>
    </location>
</feature>
<feature type="transmembrane region" description="Helical" evidence="6">
    <location>
        <begin position="253"/>
        <end position="270"/>
    </location>
</feature>
<evidence type="ECO:0000313" key="8">
    <source>
        <dbReference type="EMBL" id="AWI79445.1"/>
    </source>
</evidence>
<feature type="transmembrane region" description="Helical" evidence="6">
    <location>
        <begin position="276"/>
        <end position="292"/>
    </location>
</feature>
<evidence type="ECO:0000256" key="2">
    <source>
        <dbReference type="ARBA" id="ARBA00007362"/>
    </source>
</evidence>
<feature type="transmembrane region" description="Helical" evidence="6">
    <location>
        <begin position="71"/>
        <end position="90"/>
    </location>
</feature>
<dbReference type="EMBL" id="CP022188">
    <property type="protein sequence ID" value="AWI79445.1"/>
    <property type="molecule type" value="Genomic_DNA"/>
</dbReference>
<dbReference type="SUPFAM" id="SSF103481">
    <property type="entry name" value="Multidrug resistance efflux transporter EmrE"/>
    <property type="match status" value="2"/>
</dbReference>
<evidence type="ECO:0000313" key="9">
    <source>
        <dbReference type="Proteomes" id="UP000244902"/>
    </source>
</evidence>
<name>A0A2U8H3S2_9RHOO</name>
<dbReference type="InterPro" id="IPR037185">
    <property type="entry name" value="EmrE-like"/>
</dbReference>
<feature type="domain" description="EamA" evidence="7">
    <location>
        <begin position="10"/>
        <end position="142"/>
    </location>
</feature>
<feature type="transmembrane region" description="Helical" evidence="6">
    <location>
        <begin position="219"/>
        <end position="241"/>
    </location>
</feature>
<feature type="domain" description="EamA" evidence="7">
    <location>
        <begin position="156"/>
        <end position="292"/>
    </location>
</feature>
<comment type="subcellular location">
    <subcellularLocation>
        <location evidence="1">Membrane</location>
        <topology evidence="1">Multi-pass membrane protein</topology>
    </subcellularLocation>
</comment>
<dbReference type="OrthoDB" id="184388at2"/>
<sequence length="298" mass="32458">MQPKLQLDRFAIVLMVIFCTVWGSQQVVIKYANAGITPVWQAGLRSMGAVVLVMLWSVLRGVRLFERDRTLLPGLLAGLLFSLEFGLLYWALEYTTASRGVIFLYTAPFMVAMGAVWLLPQEHMRPAQWVGMMLAFVGVLALFGESLLLPASSTWVGDLMMFAAAVFWAGTTLTIKVSTLARAAPEKMLLYQLAVSAVVLPILALAFGEAGVFAPSPMVWASLAFQILVVATASYIGWFWLIRNYPITRLSSFSFLTPVMGVVAGSVLLGETLTPAVFMALGMVALGIWIANRPARAA</sequence>
<accession>A0A2U8H3S2</accession>
<dbReference type="PANTHER" id="PTHR32322">
    <property type="entry name" value="INNER MEMBRANE TRANSPORTER"/>
    <property type="match status" value="1"/>
</dbReference>
<keyword evidence="3 6" id="KW-0812">Transmembrane</keyword>
<dbReference type="PANTHER" id="PTHR32322:SF2">
    <property type="entry name" value="EAMA DOMAIN-CONTAINING PROTEIN"/>
    <property type="match status" value="1"/>
</dbReference>
<keyword evidence="4 6" id="KW-1133">Transmembrane helix</keyword>
<feature type="transmembrane region" description="Helical" evidence="6">
    <location>
        <begin position="131"/>
        <end position="149"/>
    </location>
</feature>
<dbReference type="RefSeq" id="WP_108972335.1">
    <property type="nucleotide sequence ID" value="NZ_CP022188.1"/>
</dbReference>
<comment type="similarity">
    <text evidence="2">Belongs to the EamA transporter family.</text>
</comment>
<evidence type="ECO:0000256" key="4">
    <source>
        <dbReference type="ARBA" id="ARBA00022989"/>
    </source>
</evidence>
<dbReference type="AlphaFoldDB" id="A0A2U8H3S2"/>
<evidence type="ECO:0000256" key="5">
    <source>
        <dbReference type="ARBA" id="ARBA00023136"/>
    </source>
</evidence>
<dbReference type="InterPro" id="IPR000620">
    <property type="entry name" value="EamA_dom"/>
</dbReference>
<dbReference type="InterPro" id="IPR050638">
    <property type="entry name" value="AA-Vitamin_Transporters"/>
</dbReference>
<evidence type="ECO:0000256" key="6">
    <source>
        <dbReference type="SAM" id="Phobius"/>
    </source>
</evidence>
<dbReference type="Proteomes" id="UP000244902">
    <property type="component" value="Chromosome"/>
</dbReference>
<reference evidence="8 9" key="1">
    <citation type="submission" date="2017-06" db="EMBL/GenBank/DDBJ databases">
        <title>Azoarcus sp. TSNA42 complete genome sequence.</title>
        <authorList>
            <person name="Woo J.-H."/>
            <person name="Kim H.-S."/>
        </authorList>
    </citation>
    <scope>NUCLEOTIDE SEQUENCE [LARGE SCALE GENOMIC DNA]</scope>
    <source>
        <strain evidence="8 9">TSNA42</strain>
    </source>
</reference>
<protein>
    <submittedName>
        <fullName evidence="8">EamA family transporter</fullName>
    </submittedName>
</protein>
<dbReference type="GO" id="GO:0016020">
    <property type="term" value="C:membrane"/>
    <property type="evidence" value="ECO:0007669"/>
    <property type="project" value="UniProtKB-SubCell"/>
</dbReference>